<feature type="domain" description="LysM" evidence="3">
    <location>
        <begin position="60"/>
        <end position="107"/>
    </location>
</feature>
<keyword evidence="2" id="KW-0472">Membrane</keyword>
<feature type="compositionally biased region" description="Low complexity" evidence="1">
    <location>
        <begin position="130"/>
        <end position="148"/>
    </location>
</feature>
<dbReference type="STRING" id="1802519.A2961_03950"/>
<feature type="domain" description="LysM" evidence="3">
    <location>
        <begin position="160"/>
        <end position="207"/>
    </location>
</feature>
<dbReference type="InterPro" id="IPR052196">
    <property type="entry name" value="Bact_Kbp"/>
</dbReference>
<dbReference type="InterPro" id="IPR018392">
    <property type="entry name" value="LysM"/>
</dbReference>
<dbReference type="Pfam" id="PF01476">
    <property type="entry name" value="LysM"/>
    <property type="match status" value="2"/>
</dbReference>
<dbReference type="CDD" id="cd00118">
    <property type="entry name" value="LysM"/>
    <property type="match status" value="2"/>
</dbReference>
<comment type="caution">
    <text evidence="4">The sequence shown here is derived from an EMBL/GenBank/DDBJ whole genome shotgun (WGS) entry which is preliminary data.</text>
</comment>
<evidence type="ECO:0000313" key="4">
    <source>
        <dbReference type="EMBL" id="OGM61587.1"/>
    </source>
</evidence>
<protein>
    <recommendedName>
        <fullName evidence="3">LysM domain-containing protein</fullName>
    </recommendedName>
</protein>
<dbReference type="SMART" id="SM00257">
    <property type="entry name" value="LysM"/>
    <property type="match status" value="2"/>
</dbReference>
<organism evidence="4 5">
    <name type="scientific">Candidatus Woesebacteria bacterium RIFCSPLOWO2_01_FULL_39_21</name>
    <dbReference type="NCBI Taxonomy" id="1802519"/>
    <lineage>
        <taxon>Bacteria</taxon>
        <taxon>Candidatus Woeseibacteriota</taxon>
    </lineage>
</organism>
<evidence type="ECO:0000256" key="2">
    <source>
        <dbReference type="SAM" id="Phobius"/>
    </source>
</evidence>
<reference evidence="4 5" key="1">
    <citation type="journal article" date="2016" name="Nat. Commun.">
        <title>Thousands of microbial genomes shed light on interconnected biogeochemical processes in an aquifer system.</title>
        <authorList>
            <person name="Anantharaman K."/>
            <person name="Brown C.T."/>
            <person name="Hug L.A."/>
            <person name="Sharon I."/>
            <person name="Castelle C.J."/>
            <person name="Probst A.J."/>
            <person name="Thomas B.C."/>
            <person name="Singh A."/>
            <person name="Wilkins M.J."/>
            <person name="Karaoz U."/>
            <person name="Brodie E.L."/>
            <person name="Williams K.H."/>
            <person name="Hubbard S.S."/>
            <person name="Banfield J.F."/>
        </authorList>
    </citation>
    <scope>NUCLEOTIDE SEQUENCE [LARGE SCALE GENOMIC DNA]</scope>
</reference>
<dbReference type="Proteomes" id="UP000177082">
    <property type="component" value="Unassembled WGS sequence"/>
</dbReference>
<keyword evidence="2" id="KW-0812">Transmembrane</keyword>
<evidence type="ECO:0000313" key="5">
    <source>
        <dbReference type="Proteomes" id="UP000177082"/>
    </source>
</evidence>
<dbReference type="AlphaFoldDB" id="A0A1F8BC04"/>
<keyword evidence="2" id="KW-1133">Transmembrane helix</keyword>
<dbReference type="PANTHER" id="PTHR34700">
    <property type="entry name" value="POTASSIUM BINDING PROTEIN KBP"/>
    <property type="match status" value="1"/>
</dbReference>
<name>A0A1F8BC04_9BACT</name>
<dbReference type="PANTHER" id="PTHR34700:SF4">
    <property type="entry name" value="PHAGE-LIKE ELEMENT PBSX PROTEIN XKDP"/>
    <property type="match status" value="1"/>
</dbReference>
<sequence length="209" mass="23293">MDIKSLLKIIKENESRLSTVLGIVVILIFGIVAINYFRNMNKPEELTIPAETTQMEGLPTTHTVKSGENLWKIAEEYYKSGYNWVDIAEANEIPFPGNIEEGQELTIPAVEAKKVTVVESPSIVTETPEPTVQATPTQSPQPTQSPESLTEEEKALATIDSYTVVRGDNLWEIANKVYADPYKWVEIARANKLVNPDLIHAGNVFVIPR</sequence>
<proteinExistence type="predicted"/>
<dbReference type="InterPro" id="IPR036779">
    <property type="entry name" value="LysM_dom_sf"/>
</dbReference>
<gene>
    <name evidence="4" type="ORF">A2961_03950</name>
</gene>
<dbReference type="Gene3D" id="3.10.350.10">
    <property type="entry name" value="LysM domain"/>
    <property type="match status" value="2"/>
</dbReference>
<evidence type="ECO:0000259" key="3">
    <source>
        <dbReference type="PROSITE" id="PS51782"/>
    </source>
</evidence>
<dbReference type="PROSITE" id="PS51782">
    <property type="entry name" value="LYSM"/>
    <property type="match status" value="2"/>
</dbReference>
<feature type="transmembrane region" description="Helical" evidence="2">
    <location>
        <begin position="20"/>
        <end position="37"/>
    </location>
</feature>
<accession>A0A1F8BC04</accession>
<evidence type="ECO:0000256" key="1">
    <source>
        <dbReference type="SAM" id="MobiDB-lite"/>
    </source>
</evidence>
<dbReference type="EMBL" id="MGHF01000035">
    <property type="protein sequence ID" value="OGM61587.1"/>
    <property type="molecule type" value="Genomic_DNA"/>
</dbReference>
<feature type="region of interest" description="Disordered" evidence="1">
    <location>
        <begin position="121"/>
        <end position="150"/>
    </location>
</feature>
<dbReference type="SUPFAM" id="SSF54106">
    <property type="entry name" value="LysM domain"/>
    <property type="match status" value="2"/>
</dbReference>